<evidence type="ECO:0000256" key="7">
    <source>
        <dbReference type="SAM" id="Phobius"/>
    </source>
</evidence>
<feature type="transmembrane region" description="Helical" evidence="7">
    <location>
        <begin position="22"/>
        <end position="43"/>
    </location>
</feature>
<feature type="compositionally biased region" description="Basic and acidic residues" evidence="6">
    <location>
        <begin position="401"/>
        <end position="423"/>
    </location>
</feature>
<keyword evidence="5 7" id="KW-0472">Membrane</keyword>
<dbReference type="PANTHER" id="PTHR39087:SF2">
    <property type="entry name" value="UPF0104 MEMBRANE PROTEIN MJ1595"/>
    <property type="match status" value="1"/>
</dbReference>
<evidence type="ECO:0000256" key="5">
    <source>
        <dbReference type="ARBA" id="ARBA00023136"/>
    </source>
</evidence>
<feature type="transmembrane region" description="Helical" evidence="7">
    <location>
        <begin position="55"/>
        <end position="73"/>
    </location>
</feature>
<feature type="transmembrane region" description="Helical" evidence="7">
    <location>
        <begin position="164"/>
        <end position="184"/>
    </location>
</feature>
<reference evidence="8 9" key="1">
    <citation type="submission" date="2020-01" db="EMBL/GenBank/DDBJ databases">
        <title>Investigation of new actinobacteria for the biodesulphurisation of diesel fuel.</title>
        <authorList>
            <person name="Athi Narayanan S.M."/>
        </authorList>
    </citation>
    <scope>NUCLEOTIDE SEQUENCE [LARGE SCALE GENOMIC DNA]</scope>
    <source>
        <strain evidence="8 9">213E</strain>
    </source>
</reference>
<feature type="transmembrane region" description="Helical" evidence="7">
    <location>
        <begin position="93"/>
        <end position="113"/>
    </location>
</feature>
<keyword evidence="4 7" id="KW-1133">Transmembrane helix</keyword>
<dbReference type="PANTHER" id="PTHR39087">
    <property type="entry name" value="UPF0104 MEMBRANE PROTEIN MJ1595"/>
    <property type="match status" value="1"/>
</dbReference>
<organism evidence="8 9">
    <name type="scientific">Gordonia desulfuricans</name>
    <dbReference type="NCBI Taxonomy" id="89051"/>
    <lineage>
        <taxon>Bacteria</taxon>
        <taxon>Bacillati</taxon>
        <taxon>Actinomycetota</taxon>
        <taxon>Actinomycetes</taxon>
        <taxon>Mycobacteriales</taxon>
        <taxon>Gordoniaceae</taxon>
        <taxon>Gordonia</taxon>
    </lineage>
</organism>
<comment type="subcellular location">
    <subcellularLocation>
        <location evidence="1">Cell membrane</location>
        <topology evidence="1">Multi-pass membrane protein</topology>
    </subcellularLocation>
</comment>
<feature type="transmembrane region" description="Helical" evidence="7">
    <location>
        <begin position="314"/>
        <end position="334"/>
    </location>
</feature>
<dbReference type="AlphaFoldDB" id="A0A7K3LLH7"/>
<feature type="transmembrane region" description="Helical" evidence="7">
    <location>
        <begin position="133"/>
        <end position="157"/>
    </location>
</feature>
<keyword evidence="9" id="KW-1185">Reference proteome</keyword>
<dbReference type="GO" id="GO:0005886">
    <property type="term" value="C:plasma membrane"/>
    <property type="evidence" value="ECO:0007669"/>
    <property type="project" value="UniProtKB-SubCell"/>
</dbReference>
<evidence type="ECO:0000256" key="2">
    <source>
        <dbReference type="ARBA" id="ARBA00022475"/>
    </source>
</evidence>
<dbReference type="EMBL" id="JAADZU010000010">
    <property type="protein sequence ID" value="NDK88901.1"/>
    <property type="molecule type" value="Genomic_DNA"/>
</dbReference>
<evidence type="ECO:0000256" key="3">
    <source>
        <dbReference type="ARBA" id="ARBA00022692"/>
    </source>
</evidence>
<protein>
    <submittedName>
        <fullName evidence="8">TIGR00374 family protein</fullName>
    </submittedName>
</protein>
<dbReference type="NCBIfam" id="TIGR00374">
    <property type="entry name" value="flippase-like domain"/>
    <property type="match status" value="1"/>
</dbReference>
<comment type="caution">
    <text evidence="8">The sequence shown here is derived from an EMBL/GenBank/DDBJ whole genome shotgun (WGS) entry which is preliminary data.</text>
</comment>
<evidence type="ECO:0000256" key="4">
    <source>
        <dbReference type="ARBA" id="ARBA00022989"/>
    </source>
</evidence>
<evidence type="ECO:0000256" key="1">
    <source>
        <dbReference type="ARBA" id="ARBA00004651"/>
    </source>
</evidence>
<dbReference type="RefSeq" id="WP_059039895.1">
    <property type="nucleotide sequence ID" value="NZ_JAADZU010000010.1"/>
</dbReference>
<evidence type="ECO:0000313" key="8">
    <source>
        <dbReference type="EMBL" id="NDK88901.1"/>
    </source>
</evidence>
<gene>
    <name evidence="8" type="ORF">GYA93_04810</name>
</gene>
<dbReference type="Pfam" id="PF03706">
    <property type="entry name" value="LPG_synthase_TM"/>
    <property type="match status" value="1"/>
</dbReference>
<dbReference type="InterPro" id="IPR022791">
    <property type="entry name" value="L-PG_synthase/AglD"/>
</dbReference>
<sequence>MSSDSPTVPHPDRRHRFWWARWVLLAVVVVILAVEVVLIWPSLEKAWERTDQLDWVWLVACIVAAMLSMDSFAQVQRALLRSAGVVVSQMKSLSVVLAANSLSQTMPGGQVLAPAFTYRETRKWGASPVVASWQVVMSGLLAGVGLAVLGFGGAVLAGARTSPFSVMFSVIGFIAVVAVLQYLATHPETLQSGGERALGWINQLRNKPADHGVARLSEILDQLRAVQLTRRDTATAFGWSLFNWITDIACLLFACWAVGANPAISGVMVAYAAGKAVGTAVPLLPGGIGVVDAVLVPALTTADMPAADALTAVLVYRLISYVLVSAVGWVVILVKFRTGIRDKDTLEDEYDRDLGIDPDADQVDTAPLSRERPPDPDPDPDRTDTERLEKRPGPDGPARGATDRSASDAPDTRPLRRPDDDAD</sequence>
<keyword evidence="2" id="KW-1003">Cell membrane</keyword>
<feature type="compositionally biased region" description="Acidic residues" evidence="6">
    <location>
        <begin position="351"/>
        <end position="362"/>
    </location>
</feature>
<dbReference type="Proteomes" id="UP000466307">
    <property type="component" value="Unassembled WGS sequence"/>
</dbReference>
<feature type="compositionally biased region" description="Basic and acidic residues" evidence="6">
    <location>
        <begin position="369"/>
        <end position="393"/>
    </location>
</feature>
<feature type="region of interest" description="Disordered" evidence="6">
    <location>
        <begin position="351"/>
        <end position="423"/>
    </location>
</feature>
<evidence type="ECO:0000313" key="9">
    <source>
        <dbReference type="Proteomes" id="UP000466307"/>
    </source>
</evidence>
<evidence type="ECO:0000256" key="6">
    <source>
        <dbReference type="SAM" id="MobiDB-lite"/>
    </source>
</evidence>
<name>A0A7K3LLH7_9ACTN</name>
<feature type="transmembrane region" description="Helical" evidence="7">
    <location>
        <begin position="283"/>
        <end position="302"/>
    </location>
</feature>
<proteinExistence type="predicted"/>
<keyword evidence="3 7" id="KW-0812">Transmembrane</keyword>
<accession>A0A7K3LLH7</accession>
<feature type="transmembrane region" description="Helical" evidence="7">
    <location>
        <begin position="244"/>
        <end position="271"/>
    </location>
</feature>